<dbReference type="EMBL" id="ML145098">
    <property type="protein sequence ID" value="TBU61448.1"/>
    <property type="molecule type" value="Genomic_DNA"/>
</dbReference>
<proteinExistence type="predicted"/>
<organism evidence="2 3">
    <name type="scientific">Dichomitus squalens</name>
    <dbReference type="NCBI Taxonomy" id="114155"/>
    <lineage>
        <taxon>Eukaryota</taxon>
        <taxon>Fungi</taxon>
        <taxon>Dikarya</taxon>
        <taxon>Basidiomycota</taxon>
        <taxon>Agaricomycotina</taxon>
        <taxon>Agaricomycetes</taxon>
        <taxon>Polyporales</taxon>
        <taxon>Polyporaceae</taxon>
        <taxon>Dichomitus</taxon>
    </lineage>
</organism>
<sequence length="69" mass="7834">MRYGTISQIRPPLSKLERTTDPGRPPQRAAMMLEGSQQVNVRPYFAVIVIRTHHADLQCGSLHGRHPQM</sequence>
<dbReference type="Proteomes" id="UP000292082">
    <property type="component" value="Unassembled WGS sequence"/>
</dbReference>
<evidence type="ECO:0000313" key="3">
    <source>
        <dbReference type="Proteomes" id="UP000292082"/>
    </source>
</evidence>
<evidence type="ECO:0000313" key="2">
    <source>
        <dbReference type="EMBL" id="TBU61448.1"/>
    </source>
</evidence>
<evidence type="ECO:0000256" key="1">
    <source>
        <dbReference type="SAM" id="MobiDB-lite"/>
    </source>
</evidence>
<gene>
    <name evidence="2" type="ORF">BD310DRAFT_196067</name>
</gene>
<protein>
    <submittedName>
        <fullName evidence="2">Uncharacterized protein</fullName>
    </submittedName>
</protein>
<accession>A0A4V2K8V4</accession>
<dbReference type="AlphaFoldDB" id="A0A4V2K8V4"/>
<reference evidence="2 3" key="1">
    <citation type="submission" date="2019-01" db="EMBL/GenBank/DDBJ databases">
        <title>Draft genome sequences of three monokaryotic isolates of the white-rot basidiomycete fungus Dichomitus squalens.</title>
        <authorList>
            <consortium name="DOE Joint Genome Institute"/>
            <person name="Lopez S.C."/>
            <person name="Andreopoulos B."/>
            <person name="Pangilinan J."/>
            <person name="Lipzen A."/>
            <person name="Riley R."/>
            <person name="Ahrendt S."/>
            <person name="Ng V."/>
            <person name="Barry K."/>
            <person name="Daum C."/>
            <person name="Grigoriev I.V."/>
            <person name="Hilden K.S."/>
            <person name="Makela M.R."/>
            <person name="de Vries R.P."/>
        </authorList>
    </citation>
    <scope>NUCLEOTIDE SEQUENCE [LARGE SCALE GENOMIC DNA]</scope>
    <source>
        <strain evidence="2 3">CBS 464.89</strain>
    </source>
</reference>
<feature type="region of interest" description="Disordered" evidence="1">
    <location>
        <begin position="1"/>
        <end position="34"/>
    </location>
</feature>
<keyword evidence="3" id="KW-1185">Reference proteome</keyword>
<name>A0A4V2K8V4_9APHY</name>